<evidence type="ECO:0000313" key="3">
    <source>
        <dbReference type="RefSeq" id="XP_030984169.1"/>
    </source>
</evidence>
<dbReference type="OrthoDB" id="3907216at2759"/>
<keyword evidence="2" id="KW-1185">Reference proteome</keyword>
<dbReference type="AlphaFoldDB" id="A0A6P8BAU4"/>
<feature type="region of interest" description="Disordered" evidence="1">
    <location>
        <begin position="225"/>
        <end position="256"/>
    </location>
</feature>
<accession>A0A6P8BAU4</accession>
<evidence type="ECO:0000256" key="1">
    <source>
        <dbReference type="SAM" id="MobiDB-lite"/>
    </source>
</evidence>
<reference evidence="3" key="1">
    <citation type="journal article" date="2019" name="Mol. Biol. Evol.">
        <title>Blast fungal genomes show frequent chromosomal changes, gene gains and losses, and effector gene turnover.</title>
        <authorList>
            <person name="Gomez Luciano L.B."/>
            <person name="Jason Tsai I."/>
            <person name="Chuma I."/>
            <person name="Tosa Y."/>
            <person name="Chen Y.H."/>
            <person name="Li J.Y."/>
            <person name="Li M.Y."/>
            <person name="Jade Lu M.Y."/>
            <person name="Nakayashiki H."/>
            <person name="Li W.H."/>
        </authorList>
    </citation>
    <scope>NUCLEOTIDE SEQUENCE</scope>
    <source>
        <strain evidence="3">NI907</strain>
    </source>
</reference>
<feature type="region of interest" description="Disordered" evidence="1">
    <location>
        <begin position="130"/>
        <end position="181"/>
    </location>
</feature>
<sequence length="256" mass="28378">MSLRPLRGGCQCGRNTYTVNLPENASELAQVLFDADPRHRIFQASPLAAFLRVPLSWYQSSTFPFFDDERSAAIRRTYTHPAQQASKRNFCGFCGTPLSYWSEDPPSEADFIRLTLGSLCHEDLGDLEELGLVPGSDDESSEGGAATEHKEDVQGEMEENVDADRGKSNNRNNTDNGLVPRETFGIPWFDSMLAGSRLSRLRTSRISGQTQSGSVKYEWEVVEWSSGDGNRGPGSGLPSPSKRQKQDIEESVPLRQ</sequence>
<reference evidence="3" key="3">
    <citation type="submission" date="2025-08" db="UniProtKB">
        <authorList>
            <consortium name="RefSeq"/>
        </authorList>
    </citation>
    <scope>IDENTIFICATION</scope>
    <source>
        <strain evidence="3">NI907</strain>
    </source>
</reference>
<evidence type="ECO:0000313" key="2">
    <source>
        <dbReference type="Proteomes" id="UP000515153"/>
    </source>
</evidence>
<organism evidence="2 3">
    <name type="scientific">Pyricularia grisea</name>
    <name type="common">Crabgrass-specific blast fungus</name>
    <name type="synonym">Magnaporthe grisea</name>
    <dbReference type="NCBI Taxonomy" id="148305"/>
    <lineage>
        <taxon>Eukaryota</taxon>
        <taxon>Fungi</taxon>
        <taxon>Dikarya</taxon>
        <taxon>Ascomycota</taxon>
        <taxon>Pezizomycotina</taxon>
        <taxon>Sordariomycetes</taxon>
        <taxon>Sordariomycetidae</taxon>
        <taxon>Magnaporthales</taxon>
        <taxon>Pyriculariaceae</taxon>
        <taxon>Pyricularia</taxon>
    </lineage>
</organism>
<dbReference type="Gene3D" id="2.170.150.70">
    <property type="match status" value="1"/>
</dbReference>
<protein>
    <recommendedName>
        <fullName evidence="4">CENP-V/GFA domain-containing protein</fullName>
    </recommendedName>
</protein>
<name>A0A6P8BAU4_PYRGI</name>
<dbReference type="Proteomes" id="UP000515153">
    <property type="component" value="Unplaced"/>
</dbReference>
<reference evidence="3" key="2">
    <citation type="submission" date="2019-10" db="EMBL/GenBank/DDBJ databases">
        <authorList>
            <consortium name="NCBI Genome Project"/>
        </authorList>
    </citation>
    <scope>NUCLEOTIDE SEQUENCE</scope>
    <source>
        <strain evidence="3">NI907</strain>
    </source>
</reference>
<dbReference type="GeneID" id="41959558"/>
<evidence type="ECO:0008006" key="4">
    <source>
        <dbReference type="Google" id="ProtNLM"/>
    </source>
</evidence>
<gene>
    <name evidence="3" type="ORF">PgNI_04605</name>
</gene>
<dbReference type="KEGG" id="pgri:PgNI_04605"/>
<proteinExistence type="predicted"/>
<dbReference type="RefSeq" id="XP_030984169.1">
    <property type="nucleotide sequence ID" value="XM_031124649.1"/>
</dbReference>